<accession>A0A8X6TRE1</accession>
<keyword evidence="2" id="KW-1185">Reference proteome</keyword>
<sequence length="119" mass="12902">MLTKSVTKHTSRRKGEGRKVPMFCFPSTWSVKHPETATSLSTDAGPATMQYLGMPRQSEGELLRLGSSCSVSRGERKCLFQGQTPSPRISLLSLATTRGEALPRKSGALRAILGLDRAP</sequence>
<proteinExistence type="predicted"/>
<dbReference type="AlphaFoldDB" id="A0A8X6TRE1"/>
<organism evidence="1 2">
    <name type="scientific">Nephila pilipes</name>
    <name type="common">Giant wood spider</name>
    <name type="synonym">Nephila maculata</name>
    <dbReference type="NCBI Taxonomy" id="299642"/>
    <lineage>
        <taxon>Eukaryota</taxon>
        <taxon>Metazoa</taxon>
        <taxon>Ecdysozoa</taxon>
        <taxon>Arthropoda</taxon>
        <taxon>Chelicerata</taxon>
        <taxon>Arachnida</taxon>
        <taxon>Araneae</taxon>
        <taxon>Araneomorphae</taxon>
        <taxon>Entelegynae</taxon>
        <taxon>Araneoidea</taxon>
        <taxon>Nephilidae</taxon>
        <taxon>Nephila</taxon>
    </lineage>
</organism>
<comment type="caution">
    <text evidence="1">The sequence shown here is derived from an EMBL/GenBank/DDBJ whole genome shotgun (WGS) entry which is preliminary data.</text>
</comment>
<name>A0A8X6TRE1_NEPPI</name>
<reference evidence="1" key="1">
    <citation type="submission" date="2020-08" db="EMBL/GenBank/DDBJ databases">
        <title>Multicomponent nature underlies the extraordinary mechanical properties of spider dragline silk.</title>
        <authorList>
            <person name="Kono N."/>
            <person name="Nakamura H."/>
            <person name="Mori M."/>
            <person name="Yoshida Y."/>
            <person name="Ohtoshi R."/>
            <person name="Malay A.D."/>
            <person name="Moran D.A.P."/>
            <person name="Tomita M."/>
            <person name="Numata K."/>
            <person name="Arakawa K."/>
        </authorList>
    </citation>
    <scope>NUCLEOTIDE SEQUENCE</scope>
</reference>
<evidence type="ECO:0000313" key="1">
    <source>
        <dbReference type="EMBL" id="GFT42843.1"/>
    </source>
</evidence>
<dbReference type="Proteomes" id="UP000887013">
    <property type="component" value="Unassembled WGS sequence"/>
</dbReference>
<gene>
    <name evidence="1" type="ORF">NPIL_658421</name>
</gene>
<protein>
    <submittedName>
        <fullName evidence="1">Uncharacterized protein</fullName>
    </submittedName>
</protein>
<dbReference type="OrthoDB" id="10569091at2759"/>
<evidence type="ECO:0000313" key="2">
    <source>
        <dbReference type="Proteomes" id="UP000887013"/>
    </source>
</evidence>
<dbReference type="EMBL" id="BMAW01063989">
    <property type="protein sequence ID" value="GFT42843.1"/>
    <property type="molecule type" value="Genomic_DNA"/>
</dbReference>